<dbReference type="Proteomes" id="UP000191112">
    <property type="component" value="Unassembled WGS sequence"/>
</dbReference>
<reference evidence="1 2" key="1">
    <citation type="submission" date="2017-02" db="EMBL/GenBank/DDBJ databases">
        <authorList>
            <person name="Peterson S.W."/>
        </authorList>
    </citation>
    <scope>NUCLEOTIDE SEQUENCE [LARGE SCALE GENOMIC DNA]</scope>
    <source>
        <strain evidence="1 2">DSM 22323</strain>
    </source>
</reference>
<evidence type="ECO:0000313" key="2">
    <source>
        <dbReference type="Proteomes" id="UP000191112"/>
    </source>
</evidence>
<accession>A0A1T5FWU5</accession>
<dbReference type="SUPFAM" id="SSF48403">
    <property type="entry name" value="Ankyrin repeat"/>
    <property type="match status" value="1"/>
</dbReference>
<dbReference type="AlphaFoldDB" id="A0A1T5FWU5"/>
<name>A0A1T5FWU5_9FLAO</name>
<organism evidence="1 2">
    <name type="scientific">Soonwooa buanensis</name>
    <dbReference type="NCBI Taxonomy" id="619805"/>
    <lineage>
        <taxon>Bacteria</taxon>
        <taxon>Pseudomonadati</taxon>
        <taxon>Bacteroidota</taxon>
        <taxon>Flavobacteriia</taxon>
        <taxon>Flavobacteriales</taxon>
        <taxon>Weeksellaceae</taxon>
        <taxon>Chryseobacterium group</taxon>
        <taxon>Soonwooa</taxon>
    </lineage>
</organism>
<protein>
    <submittedName>
        <fullName evidence="1">Uncharacterized protein</fullName>
    </submittedName>
</protein>
<proteinExistence type="predicted"/>
<gene>
    <name evidence="1" type="ORF">SAMN05660477_02387</name>
</gene>
<dbReference type="InterPro" id="IPR036770">
    <property type="entry name" value="Ankyrin_rpt-contain_sf"/>
</dbReference>
<keyword evidence="2" id="KW-1185">Reference proteome</keyword>
<evidence type="ECO:0000313" key="1">
    <source>
        <dbReference type="EMBL" id="SKC00663.1"/>
    </source>
</evidence>
<sequence>MVERGSLINALHKFNNKKVAQSKSLMLSNTATGGDPCYWVNFAIENYYFEQYLGLIQNTSCQNDLAQLNLASEEYNIEVLEFLLKKGTDPNFGFDGLLPLHLAIMPRIEGTPADDKNYVILKAKLKSKKYLVEIINIFLKYKANPLLKDRFGSSALDYARLLEDRDIVNLLKNKG</sequence>
<dbReference type="EMBL" id="FUYZ01000008">
    <property type="protein sequence ID" value="SKC00663.1"/>
    <property type="molecule type" value="Genomic_DNA"/>
</dbReference>
<dbReference type="Gene3D" id="1.25.40.20">
    <property type="entry name" value="Ankyrin repeat-containing domain"/>
    <property type="match status" value="1"/>
</dbReference>